<proteinExistence type="predicted"/>
<feature type="coiled-coil region" evidence="2">
    <location>
        <begin position="455"/>
        <end position="485"/>
    </location>
</feature>
<dbReference type="EMBL" id="BNAB01000003">
    <property type="protein sequence ID" value="GHD99965.1"/>
    <property type="molecule type" value="Genomic_DNA"/>
</dbReference>
<evidence type="ECO:0000256" key="1">
    <source>
        <dbReference type="PROSITE-ProRule" id="PRU00473"/>
    </source>
</evidence>
<organism evidence="5 8">
    <name type="scientific">Allgaiera indica</name>
    <dbReference type="NCBI Taxonomy" id="765699"/>
    <lineage>
        <taxon>Bacteria</taxon>
        <taxon>Pseudomonadati</taxon>
        <taxon>Pseudomonadota</taxon>
        <taxon>Alphaproteobacteria</taxon>
        <taxon>Rhodobacterales</taxon>
        <taxon>Paracoccaceae</taxon>
        <taxon>Allgaiera</taxon>
    </lineage>
</organism>
<evidence type="ECO:0000256" key="3">
    <source>
        <dbReference type="SAM" id="Phobius"/>
    </source>
</evidence>
<evidence type="ECO:0000313" key="6">
    <source>
        <dbReference type="EMBL" id="SDW39743.1"/>
    </source>
</evidence>
<dbReference type="EMBL" id="FNOB01000003">
    <property type="protein sequence ID" value="SDW39743.1"/>
    <property type="molecule type" value="Genomic_DNA"/>
</dbReference>
<keyword evidence="1 3" id="KW-0472">Membrane</keyword>
<reference evidence="5" key="1">
    <citation type="journal article" date="2014" name="Int. J. Syst. Evol. Microbiol.">
        <title>Complete genome sequence of Corynebacterium casei LMG S-19264T (=DSM 44701T), isolated from a smear-ripened cheese.</title>
        <authorList>
            <consortium name="US DOE Joint Genome Institute (JGI-PGF)"/>
            <person name="Walter F."/>
            <person name="Albersmeier A."/>
            <person name="Kalinowski J."/>
            <person name="Ruckert C."/>
        </authorList>
    </citation>
    <scope>NUCLEOTIDE SEQUENCE</scope>
    <source>
        <strain evidence="5">CGMCC 1.10859</strain>
    </source>
</reference>
<reference evidence="5" key="3">
    <citation type="submission" date="2023-06" db="EMBL/GenBank/DDBJ databases">
        <authorList>
            <person name="Sun Q."/>
            <person name="Zhou Y."/>
        </authorList>
    </citation>
    <scope>NUCLEOTIDE SEQUENCE</scope>
    <source>
        <strain evidence="5">CGMCC 1.10859</strain>
    </source>
</reference>
<feature type="coiled-coil region" evidence="2">
    <location>
        <begin position="132"/>
        <end position="173"/>
    </location>
</feature>
<keyword evidence="3" id="KW-0812">Transmembrane</keyword>
<evidence type="ECO:0000313" key="5">
    <source>
        <dbReference type="EMBL" id="GHD99965.1"/>
    </source>
</evidence>
<dbReference type="AlphaFoldDB" id="A0AAN4UPP2"/>
<dbReference type="Proteomes" id="UP000199541">
    <property type="component" value="Unassembled WGS sequence"/>
</dbReference>
<protein>
    <submittedName>
        <fullName evidence="6">Chemotaxis protein MotB</fullName>
    </submittedName>
    <submittedName>
        <fullName evidence="5">Flagellar motor protein</fullName>
    </submittedName>
</protein>
<gene>
    <name evidence="5" type="ORF">GCM10008024_09790</name>
    <name evidence="6" type="ORF">SAMN05444006_103113</name>
</gene>
<keyword evidence="5" id="KW-0969">Cilium</keyword>
<keyword evidence="5" id="KW-0282">Flagellum</keyword>
<keyword evidence="3" id="KW-1133">Transmembrane helix</keyword>
<dbReference type="InterPro" id="IPR006665">
    <property type="entry name" value="OmpA-like"/>
</dbReference>
<keyword evidence="2" id="KW-0175">Coiled coil</keyword>
<accession>A0AAN4UPP2</accession>
<reference evidence="6 7" key="2">
    <citation type="submission" date="2016-10" db="EMBL/GenBank/DDBJ databases">
        <authorList>
            <person name="Varghese N."/>
            <person name="Submissions S."/>
        </authorList>
    </citation>
    <scope>NUCLEOTIDE SEQUENCE [LARGE SCALE GENOMIC DNA]</scope>
    <source>
        <strain evidence="6 7">DSM 24802</strain>
    </source>
</reference>
<dbReference type="GO" id="GO:0016020">
    <property type="term" value="C:membrane"/>
    <property type="evidence" value="ECO:0007669"/>
    <property type="project" value="UniProtKB-UniRule"/>
</dbReference>
<feature type="domain" description="OmpA-like" evidence="4">
    <location>
        <begin position="503"/>
        <end position="631"/>
    </location>
</feature>
<feature type="coiled-coil region" evidence="2">
    <location>
        <begin position="374"/>
        <end position="425"/>
    </location>
</feature>
<dbReference type="Proteomes" id="UP000634647">
    <property type="component" value="Unassembled WGS sequence"/>
</dbReference>
<dbReference type="SUPFAM" id="SSF103088">
    <property type="entry name" value="OmpA-like"/>
    <property type="match status" value="1"/>
</dbReference>
<dbReference type="Gene3D" id="1.10.287.1490">
    <property type="match status" value="1"/>
</dbReference>
<dbReference type="PANTHER" id="PTHR30329">
    <property type="entry name" value="STATOR ELEMENT OF FLAGELLAR MOTOR COMPLEX"/>
    <property type="match status" value="1"/>
</dbReference>
<feature type="transmembrane region" description="Helical" evidence="3">
    <location>
        <begin position="20"/>
        <end position="44"/>
    </location>
</feature>
<dbReference type="Gene3D" id="3.30.1330.60">
    <property type="entry name" value="OmpA-like domain"/>
    <property type="match status" value="1"/>
</dbReference>
<dbReference type="NCBIfam" id="NF006542">
    <property type="entry name" value="PRK09039.1-1"/>
    <property type="match status" value="3"/>
</dbReference>
<name>A0AAN4UPP2_9RHOB</name>
<comment type="caution">
    <text evidence="5">The sequence shown here is derived from an EMBL/GenBank/DDBJ whole genome shotgun (WGS) entry which is preliminary data.</text>
</comment>
<keyword evidence="7" id="KW-1185">Reference proteome</keyword>
<dbReference type="PROSITE" id="PS51123">
    <property type="entry name" value="OMPA_2"/>
    <property type="match status" value="1"/>
</dbReference>
<evidence type="ECO:0000256" key="2">
    <source>
        <dbReference type="SAM" id="Coils"/>
    </source>
</evidence>
<keyword evidence="5" id="KW-0966">Cell projection</keyword>
<evidence type="ECO:0000313" key="8">
    <source>
        <dbReference type="Proteomes" id="UP000634647"/>
    </source>
</evidence>
<sequence length="631" mass="67653">MGLSRRGTSREDPPIWPGFVDAMTSLLMVLIFVLTIFMIVQFVLRETITTQDTQLGQLNTQIQNLADALGLEKRKNSELSNTLTAAQRKADEQTTMIATLSSQLAAKSSDLTAAKAKITDFEARVAGLLADKASAQKANDQLAAKLNDVQAQRDALNLAVAKARKEIDAQAEAARLAAARAEAMQALVASLKKQTATKDTNLAALAAELSDQKDKSQAQAGQVAKLQSDLTEAQKQKLAQDAAAQALQAKLKDAKDQLSAAEKQRLADAAAAKLLRDKLKNSQDELTAMTLELEAQRKKAEDTLTLLAGAQAASKDLNAKLAAALAAQDQAQHKTQALDQKLATAQASNKDLTAKLSAALAAKLAAQQQGKTQLTEAQQKAVLLAAANKALSDEKAKSAGALRKVALLNEQIAALRTQLSNLQGVLDASAVKDAKNKVQIQTLGSQLNAALARVAVEEKQRLALEEAARKAAEAKAQNLEQYRSQFFGKLRQVLKGQPGVRIVGDRFVFSSEVLFEPASATLSPEGKQQIAGVTRTLQTIAAEIPTNIHWILEVDGFTDSTPLSGTGQYRDNWELSQARALSVVHYMIDDLGFPPQHLAAAGFGQYQPVAKGDTPDARAQNRRIELKLTQM</sequence>
<dbReference type="InterPro" id="IPR050330">
    <property type="entry name" value="Bact_OuterMem_StrucFunc"/>
</dbReference>
<dbReference type="RefSeq" id="WP_035842126.1">
    <property type="nucleotide sequence ID" value="NZ_BNAB01000003.1"/>
</dbReference>
<dbReference type="InterPro" id="IPR036737">
    <property type="entry name" value="OmpA-like_sf"/>
</dbReference>
<feature type="coiled-coil region" evidence="2">
    <location>
        <begin position="237"/>
        <end position="299"/>
    </location>
</feature>
<dbReference type="CDD" id="cd07185">
    <property type="entry name" value="OmpA_C-like"/>
    <property type="match status" value="1"/>
</dbReference>
<dbReference type="PANTHER" id="PTHR30329:SF21">
    <property type="entry name" value="LIPOPROTEIN YIAD-RELATED"/>
    <property type="match status" value="1"/>
</dbReference>
<dbReference type="Pfam" id="PF00691">
    <property type="entry name" value="OmpA"/>
    <property type="match status" value="1"/>
</dbReference>
<evidence type="ECO:0000259" key="4">
    <source>
        <dbReference type="PROSITE" id="PS51123"/>
    </source>
</evidence>
<evidence type="ECO:0000313" key="7">
    <source>
        <dbReference type="Proteomes" id="UP000199541"/>
    </source>
</evidence>